<keyword evidence="7" id="KW-0175">Coiled coil</keyword>
<dbReference type="PANTHER" id="PTHR24115">
    <property type="entry name" value="KINESIN-RELATED"/>
    <property type="match status" value="1"/>
</dbReference>
<dbReference type="InterPro" id="IPR019821">
    <property type="entry name" value="Kinesin_motor_CS"/>
</dbReference>
<evidence type="ECO:0000256" key="4">
    <source>
        <dbReference type="ARBA" id="ARBA00023212"/>
    </source>
</evidence>
<feature type="coiled-coil region" evidence="7">
    <location>
        <begin position="610"/>
        <end position="658"/>
    </location>
</feature>
<keyword evidence="6" id="KW-0493">Microtubule</keyword>
<evidence type="ECO:0000256" key="1">
    <source>
        <dbReference type="ARBA" id="ARBA00004245"/>
    </source>
</evidence>
<sequence>MKYDSVHYDQFIPFTFSMDNTTIMERDAYSMSSDHNITSAHRDSPFFPIAFTTTMSARKRAATPSRRCAKRLDDKEAVEVVCRICPYSGSDPCAVVLDEEHVKLVPPAVIMQRNGIPAQETVYKFSYVFDESDSQRVVFERSAVDLIENLVRGRNSLLFTYGVTGSGKTYTMTGNTTEASTGILPRTLDVIFNSLPNRVDRCVFCPDGRNGFDVRSELEAALARRRLEINHSSSIELTNRYVEHKRVSGANDNMLCAVFVSYIEVYNDVCYDLLDEPVVGRDGTRMLVGKEVRLGVNNMVYVENAIEVEVDSSDEALELFCRGQERRRVGDTLLNKKSSRSHSIFNIRLVMAPCRPDVFHPETDPARIHVSQLSLVDLAGSERTKRTGNEGARLVESGKINQSLLVLRQCFEKLRENQRSLSPPVPVPYRESKITHLFKNYFEGSGKIRMIVCINPRPNDYAENLAKGLTRELPGISHSAAVYCLEEKAVDSVECQRPKGVMSFAELSQSIEVVRGAEVALPAGDGLPISRREYIKWIGEIENLVPRPMRMNLFDAPPSFELMDSDDTESITRLRVFYQSAARKRDAYIGELEGKENDYEAQLRRALCLADVQLARIKELESERDEAERSLGTLMAQLKQSRRENQALRHRIGRYEAEEYEKASQEEEHRRRERGYQEQLRKKEKTLHQVREIFERPPSTRKQYSSTENVSRIELGQSNEQLAGPSGCKPSLKHTKTTTTGTPSGTVYPSLLAERQNLEQVRGRPQVMPKPGFYNARYHRRSKSAGGRVIDHQPRVRIPEGTYMQVGPCELLREPTRIPGAPRTTTRVEIGDLKKSHEYVLTHQEVDSEGNLMTRLVKGDCIPTAGGGTAVRFNDVERLCHESPDSRNPAT</sequence>
<dbReference type="Gene3D" id="2.60.40.4330">
    <property type="entry name" value="Kinesin-like protein Kif23, Arf6-interacting domain"/>
    <property type="match status" value="1"/>
</dbReference>
<dbReference type="InterPro" id="IPR038105">
    <property type="entry name" value="Kif23_Arf-bd_sf"/>
</dbReference>
<evidence type="ECO:0000256" key="6">
    <source>
        <dbReference type="RuleBase" id="RU000394"/>
    </source>
</evidence>
<dbReference type="GO" id="GO:0007018">
    <property type="term" value="P:microtubule-based movement"/>
    <property type="evidence" value="ECO:0007669"/>
    <property type="project" value="InterPro"/>
</dbReference>
<proteinExistence type="inferred from homology"/>
<comment type="similarity">
    <text evidence="5 6">Belongs to the TRAFAC class myosin-kinesin ATPase superfamily. Kinesin family.</text>
</comment>
<dbReference type="Pfam" id="PF16540">
    <property type="entry name" value="MKLP1_Arf_bdg"/>
    <property type="match status" value="1"/>
</dbReference>
<feature type="domain" description="Kinesin motor" evidence="9">
    <location>
        <begin position="77"/>
        <end position="477"/>
    </location>
</feature>
<dbReference type="WBParaSite" id="ALUE_0000806901-mRNA-1">
    <property type="protein sequence ID" value="ALUE_0000806901-mRNA-1"/>
    <property type="gene ID" value="ALUE_0000806901"/>
</dbReference>
<dbReference type="GO" id="GO:0005874">
    <property type="term" value="C:microtubule"/>
    <property type="evidence" value="ECO:0007669"/>
    <property type="project" value="UniProtKB-KW"/>
</dbReference>
<evidence type="ECO:0000256" key="8">
    <source>
        <dbReference type="SAM" id="MobiDB-lite"/>
    </source>
</evidence>
<keyword evidence="4" id="KW-0963">Cytoplasm</keyword>
<dbReference type="GO" id="GO:0005524">
    <property type="term" value="F:ATP binding"/>
    <property type="evidence" value="ECO:0007669"/>
    <property type="project" value="UniProtKB-UniRule"/>
</dbReference>
<protein>
    <recommendedName>
        <fullName evidence="6">Kinesin-like protein</fullName>
    </recommendedName>
</protein>
<accession>A0A9J2PFE7</accession>
<evidence type="ECO:0000256" key="3">
    <source>
        <dbReference type="ARBA" id="ARBA00022840"/>
    </source>
</evidence>
<keyword evidence="10" id="KW-1185">Reference proteome</keyword>
<keyword evidence="2 5" id="KW-0547">Nucleotide-binding</keyword>
<keyword evidence="4" id="KW-0206">Cytoskeleton</keyword>
<dbReference type="PRINTS" id="PR00380">
    <property type="entry name" value="KINESINHEAVY"/>
</dbReference>
<dbReference type="InterPro" id="IPR001752">
    <property type="entry name" value="Kinesin_motor_dom"/>
</dbReference>
<feature type="compositionally biased region" description="Low complexity" evidence="8">
    <location>
        <begin position="737"/>
        <end position="746"/>
    </location>
</feature>
<dbReference type="InterPro" id="IPR027417">
    <property type="entry name" value="P-loop_NTPase"/>
</dbReference>
<feature type="region of interest" description="Disordered" evidence="8">
    <location>
        <begin position="716"/>
        <end position="748"/>
    </location>
</feature>
<keyword evidence="5 6" id="KW-0505">Motor protein</keyword>
<evidence type="ECO:0000313" key="10">
    <source>
        <dbReference type="Proteomes" id="UP000036681"/>
    </source>
</evidence>
<dbReference type="GO" id="GO:0003777">
    <property type="term" value="F:microtubule motor activity"/>
    <property type="evidence" value="ECO:0007669"/>
    <property type="project" value="InterPro"/>
</dbReference>
<name>A0A9J2PFE7_ASCLU</name>
<evidence type="ECO:0000256" key="7">
    <source>
        <dbReference type="SAM" id="Coils"/>
    </source>
</evidence>
<evidence type="ECO:0000256" key="2">
    <source>
        <dbReference type="ARBA" id="ARBA00022741"/>
    </source>
</evidence>
<evidence type="ECO:0000256" key="5">
    <source>
        <dbReference type="PROSITE-ProRule" id="PRU00283"/>
    </source>
</evidence>
<dbReference type="Gene3D" id="3.40.850.10">
    <property type="entry name" value="Kinesin motor domain"/>
    <property type="match status" value="1"/>
</dbReference>
<dbReference type="InterPro" id="IPR036961">
    <property type="entry name" value="Kinesin_motor_dom_sf"/>
</dbReference>
<comment type="subcellular location">
    <subcellularLocation>
        <location evidence="1">Cytoplasm</location>
        <location evidence="1">Cytoskeleton</location>
    </subcellularLocation>
</comment>
<keyword evidence="3 5" id="KW-0067">ATP-binding</keyword>
<organism evidence="10 11">
    <name type="scientific">Ascaris lumbricoides</name>
    <name type="common">Giant roundworm</name>
    <dbReference type="NCBI Taxonomy" id="6252"/>
    <lineage>
        <taxon>Eukaryota</taxon>
        <taxon>Metazoa</taxon>
        <taxon>Ecdysozoa</taxon>
        <taxon>Nematoda</taxon>
        <taxon>Chromadorea</taxon>
        <taxon>Rhabditida</taxon>
        <taxon>Spirurina</taxon>
        <taxon>Ascaridomorpha</taxon>
        <taxon>Ascaridoidea</taxon>
        <taxon>Ascarididae</taxon>
        <taxon>Ascaris</taxon>
    </lineage>
</organism>
<evidence type="ECO:0000313" key="11">
    <source>
        <dbReference type="WBParaSite" id="ALUE_0000806901-mRNA-1"/>
    </source>
</evidence>
<dbReference type="PROSITE" id="PS50067">
    <property type="entry name" value="KINESIN_MOTOR_2"/>
    <property type="match status" value="1"/>
</dbReference>
<evidence type="ECO:0000259" key="9">
    <source>
        <dbReference type="PROSITE" id="PS50067"/>
    </source>
</evidence>
<dbReference type="GO" id="GO:0051256">
    <property type="term" value="P:mitotic spindle midzone assembly"/>
    <property type="evidence" value="ECO:0007669"/>
    <property type="project" value="TreeGrafter"/>
</dbReference>
<dbReference type="InterPro" id="IPR032384">
    <property type="entry name" value="Kif23_Arf-bd"/>
</dbReference>
<dbReference type="PROSITE" id="PS00411">
    <property type="entry name" value="KINESIN_MOTOR_1"/>
    <property type="match status" value="1"/>
</dbReference>
<dbReference type="SMART" id="SM00129">
    <property type="entry name" value="KISc"/>
    <property type="match status" value="1"/>
</dbReference>
<dbReference type="AlphaFoldDB" id="A0A9J2PFE7"/>
<dbReference type="GO" id="GO:0005871">
    <property type="term" value="C:kinesin complex"/>
    <property type="evidence" value="ECO:0007669"/>
    <property type="project" value="TreeGrafter"/>
</dbReference>
<dbReference type="InterPro" id="IPR027640">
    <property type="entry name" value="Kinesin-like_fam"/>
</dbReference>
<reference evidence="11" key="1">
    <citation type="submission" date="2023-03" db="UniProtKB">
        <authorList>
            <consortium name="WormBaseParasite"/>
        </authorList>
    </citation>
    <scope>IDENTIFICATION</scope>
</reference>
<feature type="binding site" evidence="5">
    <location>
        <begin position="162"/>
        <end position="169"/>
    </location>
    <ligand>
        <name>ATP</name>
        <dbReference type="ChEBI" id="CHEBI:30616"/>
    </ligand>
</feature>
<dbReference type="GO" id="GO:0016887">
    <property type="term" value="F:ATP hydrolysis activity"/>
    <property type="evidence" value="ECO:0007669"/>
    <property type="project" value="TreeGrafter"/>
</dbReference>
<feature type="region of interest" description="Disordered" evidence="8">
    <location>
        <begin position="659"/>
        <end position="678"/>
    </location>
</feature>
<dbReference type="PANTHER" id="PTHR24115:SF600">
    <property type="entry name" value="KINESIN-LIKE PROTEIN KIF23"/>
    <property type="match status" value="1"/>
</dbReference>
<dbReference type="GO" id="GO:0008017">
    <property type="term" value="F:microtubule binding"/>
    <property type="evidence" value="ECO:0007669"/>
    <property type="project" value="InterPro"/>
</dbReference>
<dbReference type="SUPFAM" id="SSF52540">
    <property type="entry name" value="P-loop containing nucleoside triphosphate hydrolases"/>
    <property type="match status" value="1"/>
</dbReference>
<dbReference type="Pfam" id="PF00225">
    <property type="entry name" value="Kinesin"/>
    <property type="match status" value="1"/>
</dbReference>
<dbReference type="Proteomes" id="UP000036681">
    <property type="component" value="Unplaced"/>
</dbReference>
<dbReference type="GO" id="GO:0005634">
    <property type="term" value="C:nucleus"/>
    <property type="evidence" value="ECO:0007669"/>
    <property type="project" value="TreeGrafter"/>
</dbReference>